<feature type="transmembrane region" description="Helical" evidence="2">
    <location>
        <begin position="135"/>
        <end position="153"/>
    </location>
</feature>
<accession>A0AAU8EPY6</accession>
<dbReference type="RefSeq" id="WP_353711977.1">
    <property type="nucleotide sequence ID" value="NZ_CP159279.1"/>
</dbReference>
<proteinExistence type="predicted"/>
<feature type="region of interest" description="Disordered" evidence="1">
    <location>
        <begin position="162"/>
        <end position="252"/>
    </location>
</feature>
<gene>
    <name evidence="3" type="ORF">ABRP34_01495</name>
</gene>
<evidence type="ECO:0000256" key="2">
    <source>
        <dbReference type="SAM" id="Phobius"/>
    </source>
</evidence>
<feature type="compositionally biased region" description="Polar residues" evidence="1">
    <location>
        <begin position="242"/>
        <end position="252"/>
    </location>
</feature>
<keyword evidence="2" id="KW-0472">Membrane</keyword>
<dbReference type="AlphaFoldDB" id="A0AAU8EPY6"/>
<sequence length="301" mass="31125">MTNAALPQGGGLAGGAVVDRVTGQILGLAGSRQPDGKATLITAAGIRSAVEKAGLKLSPSRFDAVFRRGIDHLSAGNQGGSAESALEESLTYFDSALAANRLAQARALGAKDASTDQAQASEDKKTPSLWPVQTLPILAGALLLTIVLGALVLRRRTASSAASSAVVSTPTAHDPPASVPLAAATSAGNHSRASVERTELTKAATGKAERITRGRSDSIRTDAGEHHMPAHMQAPASPVTPPTSRLIPNTEPSMKFDADETRLAGPLAPRAVGEVPAFCFQCGRQLEPEWRFCVSCGRRIG</sequence>
<reference evidence="3" key="1">
    <citation type="submission" date="2024-06" db="EMBL/GenBank/DDBJ databases">
        <title>Biodegradation of dimethachlon by Arthrobacter sp. K5: mechanistic insights and ecological implications.</title>
        <authorList>
            <person name="Hu S."/>
            <person name="Lu P."/>
        </authorList>
    </citation>
    <scope>NUCLEOTIDE SEQUENCE</scope>
    <source>
        <strain evidence="3">K5</strain>
    </source>
</reference>
<dbReference type="EMBL" id="CP159279">
    <property type="protein sequence ID" value="XCH11717.1"/>
    <property type="molecule type" value="Genomic_DNA"/>
</dbReference>
<protein>
    <submittedName>
        <fullName evidence="3">Zinc ribbon domain-containing protein</fullName>
    </submittedName>
</protein>
<name>A0AAU8EPY6_9MICC</name>
<keyword evidence="2" id="KW-0812">Transmembrane</keyword>
<keyword evidence="2" id="KW-1133">Transmembrane helix</keyword>
<organism evidence="3">
    <name type="scientific">Arthrobacter sp. K5</name>
    <dbReference type="NCBI Taxonomy" id="2839623"/>
    <lineage>
        <taxon>Bacteria</taxon>
        <taxon>Bacillati</taxon>
        <taxon>Actinomycetota</taxon>
        <taxon>Actinomycetes</taxon>
        <taxon>Micrococcales</taxon>
        <taxon>Micrococcaceae</taxon>
        <taxon>Arthrobacter</taxon>
    </lineage>
</organism>
<feature type="compositionally biased region" description="Basic and acidic residues" evidence="1">
    <location>
        <begin position="207"/>
        <end position="228"/>
    </location>
</feature>
<evidence type="ECO:0000256" key="1">
    <source>
        <dbReference type="SAM" id="MobiDB-lite"/>
    </source>
</evidence>
<evidence type="ECO:0000313" key="3">
    <source>
        <dbReference type="EMBL" id="XCH11717.1"/>
    </source>
</evidence>